<keyword evidence="3" id="KW-1185">Reference proteome</keyword>
<comment type="caution">
    <text evidence="2">The sequence shown here is derived from an EMBL/GenBank/DDBJ whole genome shotgun (WGS) entry which is preliminary data.</text>
</comment>
<reference evidence="2" key="1">
    <citation type="journal article" date="2014" name="Int. J. Syst. Evol. Microbiol.">
        <title>Complete genome sequence of Corynebacterium casei LMG S-19264T (=DSM 44701T), isolated from a smear-ripened cheese.</title>
        <authorList>
            <consortium name="US DOE Joint Genome Institute (JGI-PGF)"/>
            <person name="Walter F."/>
            <person name="Albersmeier A."/>
            <person name="Kalinowski J."/>
            <person name="Ruckert C."/>
        </authorList>
    </citation>
    <scope>NUCLEOTIDE SEQUENCE</scope>
    <source>
        <strain evidence="2">CGMCC 4.7308</strain>
    </source>
</reference>
<organism evidence="2 3">
    <name type="scientific">Nakamurella endophytica</name>
    <dbReference type="NCBI Taxonomy" id="1748367"/>
    <lineage>
        <taxon>Bacteria</taxon>
        <taxon>Bacillati</taxon>
        <taxon>Actinomycetota</taxon>
        <taxon>Actinomycetes</taxon>
        <taxon>Nakamurellales</taxon>
        <taxon>Nakamurellaceae</taxon>
        <taxon>Nakamurella</taxon>
    </lineage>
</organism>
<gene>
    <name evidence="2" type="ORF">GCM10011594_29620</name>
</gene>
<feature type="domain" description="TadE-like" evidence="1">
    <location>
        <begin position="2"/>
        <end position="40"/>
    </location>
</feature>
<evidence type="ECO:0000259" key="1">
    <source>
        <dbReference type="Pfam" id="PF07811"/>
    </source>
</evidence>
<proteinExistence type="predicted"/>
<accession>A0A917T3A6</accession>
<dbReference type="AlphaFoldDB" id="A0A917T3A6"/>
<protein>
    <recommendedName>
        <fullName evidence="1">TadE-like domain-containing protein</fullName>
    </recommendedName>
</protein>
<reference evidence="2" key="2">
    <citation type="submission" date="2020-09" db="EMBL/GenBank/DDBJ databases">
        <authorList>
            <person name="Sun Q."/>
            <person name="Zhou Y."/>
        </authorList>
    </citation>
    <scope>NUCLEOTIDE SEQUENCE</scope>
    <source>
        <strain evidence="2">CGMCC 4.7308</strain>
    </source>
</reference>
<evidence type="ECO:0000313" key="2">
    <source>
        <dbReference type="EMBL" id="GGM07746.1"/>
    </source>
</evidence>
<dbReference type="RefSeq" id="WP_188942798.1">
    <property type="nucleotide sequence ID" value="NZ_BMNA01000005.1"/>
</dbReference>
<sequence length="116" mass="11942">MAEFAMVSVLLLLLFLALVTVGLWAYARTLLTSAAAQAARYAANADVPDAVAADRARALLSGSVAGGTAGTVRCSWSADGLLVEVTCTMRAPGPVALLDGVLPDITVTGHSLREER</sequence>
<dbReference type="Proteomes" id="UP000655208">
    <property type="component" value="Unassembled WGS sequence"/>
</dbReference>
<name>A0A917T3A6_9ACTN</name>
<dbReference type="EMBL" id="BMNA01000005">
    <property type="protein sequence ID" value="GGM07746.1"/>
    <property type="molecule type" value="Genomic_DNA"/>
</dbReference>
<dbReference type="Pfam" id="PF07811">
    <property type="entry name" value="TadE"/>
    <property type="match status" value="1"/>
</dbReference>
<evidence type="ECO:0000313" key="3">
    <source>
        <dbReference type="Proteomes" id="UP000655208"/>
    </source>
</evidence>
<dbReference type="InterPro" id="IPR012495">
    <property type="entry name" value="TadE-like_dom"/>
</dbReference>